<evidence type="ECO:0000259" key="3">
    <source>
        <dbReference type="Pfam" id="PF18417"/>
    </source>
</evidence>
<evidence type="ECO:0000259" key="2">
    <source>
        <dbReference type="Pfam" id="PF17990"/>
    </source>
</evidence>
<evidence type="ECO:0000313" key="5">
    <source>
        <dbReference type="Proteomes" id="UP001501565"/>
    </source>
</evidence>
<gene>
    <name evidence="4" type="ORF">GCM10022277_37880</name>
</gene>
<dbReference type="Pfam" id="PF17990">
    <property type="entry name" value="LodA_N"/>
    <property type="match status" value="1"/>
</dbReference>
<feature type="region of interest" description="Disordered" evidence="1">
    <location>
        <begin position="29"/>
        <end position="64"/>
    </location>
</feature>
<dbReference type="Pfam" id="PF18417">
    <property type="entry name" value="LodA_C"/>
    <property type="match status" value="1"/>
</dbReference>
<comment type="caution">
    <text evidence="4">The sequence shown here is derived from an EMBL/GenBank/DDBJ whole genome shotgun (WGS) entry which is preliminary data.</text>
</comment>
<protein>
    <submittedName>
        <fullName evidence="4">LodA/GoxA family CTQ-dependent oxidase</fullName>
    </submittedName>
</protein>
<dbReference type="RefSeq" id="WP_344800190.1">
    <property type="nucleotide sequence ID" value="NZ_BAABBN010000012.1"/>
</dbReference>
<sequence>MTNKTVFRVHPSVNFARFGTSEDYILSPETSAGLPQKGTDITGGLPIKKGTQNTPVTSNDLRDEDGNLKKQAARFRIYAYDFDGEDSYPGGAGTQVVVGTTLADGRTVKDLIWSSHLANKKAAAYNVVNNKGIEAYANNQVPQMRNPEVHGTIDSDYRLNRLMIDAGPRAISASSGDIAKFNRCSEAKCVQTGGEIVPLPKYPIRFPEDTNDELYEPSGPLDTLGEIRTDDEGRLLVLASSGNAVGQYDEYGVPIQMTGDLNNVGWFDSASDGPVNVTLVFDDGSTEEAFGAWVVCGDPAYAPQIRNVVSVWDDVYNMFVRDLGLQPDLYGFTHHEDKCQYKPTYKPNFTQDIQPIFIACNLQRWTANLPPLALHAHTAVEAITEDNDPNETIMAALNFIRNPNKDETNIGAPLMPLSLGAAGTSFLTVTKTQYFMLEQWSKNQFEKGEGTALGPGEILDMASMANCLGGRYVPGIEVSYTIMEKDIYQQDWKTSGSGPFRIKQYPLTYEELSKDKPYLNIGWIPLHNMTDGLEPGDISKFMAIPWQTDYNSCSIHATAINTDGVNESNGAESTLYWSWPSQRPDAVYVAEEVYNNVLPQQKWSIRGKGTYAVNPASAATFQDPLQSVQDWDKIGIIVQGTNIDGDREGCDTQKFSPELYLEVQSQLTNPGDATDPVPAWPFNANPTKKKRGCPH</sequence>
<dbReference type="InterPro" id="IPR041173">
    <property type="entry name" value="LodA_C"/>
</dbReference>
<proteinExistence type="predicted"/>
<organism evidence="4 5">
    <name type="scientific">Litoribacillus peritrichatus</name>
    <dbReference type="NCBI Taxonomy" id="718191"/>
    <lineage>
        <taxon>Bacteria</taxon>
        <taxon>Pseudomonadati</taxon>
        <taxon>Pseudomonadota</taxon>
        <taxon>Gammaproteobacteria</taxon>
        <taxon>Oceanospirillales</taxon>
        <taxon>Oceanospirillaceae</taxon>
        <taxon>Litoribacillus</taxon>
    </lineage>
</organism>
<dbReference type="InterPro" id="IPR041168">
    <property type="entry name" value="LodA_N"/>
</dbReference>
<feature type="domain" description="L-Lysine epsilon oxidase N-terminal" evidence="2">
    <location>
        <begin position="10"/>
        <end position="296"/>
    </location>
</feature>
<evidence type="ECO:0000256" key="1">
    <source>
        <dbReference type="SAM" id="MobiDB-lite"/>
    </source>
</evidence>
<feature type="region of interest" description="Disordered" evidence="1">
    <location>
        <begin position="668"/>
        <end position="695"/>
    </location>
</feature>
<accession>A0ABP7N6J8</accession>
<dbReference type="InterPro" id="IPR033797">
    <property type="entry name" value="LodA"/>
</dbReference>
<dbReference type="Proteomes" id="UP001501565">
    <property type="component" value="Unassembled WGS sequence"/>
</dbReference>
<evidence type="ECO:0000313" key="4">
    <source>
        <dbReference type="EMBL" id="GAA3938014.1"/>
    </source>
</evidence>
<dbReference type="CDD" id="cd14732">
    <property type="entry name" value="LodA"/>
    <property type="match status" value="1"/>
</dbReference>
<feature type="domain" description="L-lysine epsilon oxidase C-terminal" evidence="3">
    <location>
        <begin position="422"/>
        <end position="561"/>
    </location>
</feature>
<name>A0ABP7N6J8_9GAMM</name>
<reference evidence="5" key="1">
    <citation type="journal article" date="2019" name="Int. J. Syst. Evol. Microbiol.">
        <title>The Global Catalogue of Microorganisms (GCM) 10K type strain sequencing project: providing services to taxonomists for standard genome sequencing and annotation.</title>
        <authorList>
            <consortium name="The Broad Institute Genomics Platform"/>
            <consortium name="The Broad Institute Genome Sequencing Center for Infectious Disease"/>
            <person name="Wu L."/>
            <person name="Ma J."/>
        </authorList>
    </citation>
    <scope>NUCLEOTIDE SEQUENCE [LARGE SCALE GENOMIC DNA]</scope>
    <source>
        <strain evidence="5">JCM 17551</strain>
    </source>
</reference>
<dbReference type="EMBL" id="BAABBN010000012">
    <property type="protein sequence ID" value="GAA3938014.1"/>
    <property type="molecule type" value="Genomic_DNA"/>
</dbReference>
<keyword evidence="5" id="KW-1185">Reference proteome</keyword>
<feature type="compositionally biased region" description="Polar residues" evidence="1">
    <location>
        <begin position="50"/>
        <end position="59"/>
    </location>
</feature>